<dbReference type="Proteomes" id="UP000580250">
    <property type="component" value="Unassembled WGS sequence"/>
</dbReference>
<dbReference type="InterPro" id="IPR052079">
    <property type="entry name" value="E3_ligase/Copine_domain"/>
</dbReference>
<evidence type="ECO:0000259" key="2">
    <source>
        <dbReference type="SMART" id="SM00327"/>
    </source>
</evidence>
<comment type="caution">
    <text evidence="3">The sequence shown here is derived from an EMBL/GenBank/DDBJ whole genome shotgun (WGS) entry which is preliminary data.</text>
</comment>
<dbReference type="GO" id="GO:0004842">
    <property type="term" value="F:ubiquitin-protein transferase activity"/>
    <property type="evidence" value="ECO:0007669"/>
    <property type="project" value="TreeGrafter"/>
</dbReference>
<evidence type="ECO:0000256" key="1">
    <source>
        <dbReference type="SAM" id="MobiDB-lite"/>
    </source>
</evidence>
<sequence length="526" mass="60331">MIEKARVQEKIKPIIKPEIGEVPPEEEAAILEGEGEGHDWARLRRGYGNVQREKERQKLGRGEEGEEVPLEEEAALFEGEEGHDWVRLRRGYGNVQKEKERQKLERKGEEGEEAAFDEAALFEGEEGHDWARLRRGYGNVQKAKEGHRPMVEGRGEEGEEGWGQEEAALFEGEQGHDWARVRRAYGNVMREKSASRERCESREKRVSFAAEVTEKMDLLSAEDLALGKQAIIKKPMKREKRRQREKYELRQNEAPSFAPVRRNSLLMALNIGSPHNLPRFKTLQDIIDAMKEAGLEYSNLIFGIDYTRSNYYQGERTFDGKSLHYLEEYGGQELNPYQQVIQIVGKTLFSFDADGLIPVYGFGDEETTDQSCFNLVDRDDIDASLLRVYNERMPSISMSGPTNFVPLIERAIEICEEKHSYHILVIVADGQVTNEKINQKAIAQASRYPLSIIMVGVGDGPWDMMTRFDETLPKRLFDNFHFVDFHKVMFNAPNPEASFALNALMEIPDQYKAIKELGFLKFSRRG</sequence>
<evidence type="ECO:0000313" key="3">
    <source>
        <dbReference type="EMBL" id="CAD2124180.1"/>
    </source>
</evidence>
<dbReference type="InterPro" id="IPR002035">
    <property type="entry name" value="VWF_A"/>
</dbReference>
<dbReference type="Pfam" id="PF07002">
    <property type="entry name" value="Copine"/>
    <property type="match status" value="1"/>
</dbReference>
<dbReference type="InterPro" id="IPR036465">
    <property type="entry name" value="vWFA_dom_sf"/>
</dbReference>
<dbReference type="InterPro" id="IPR010734">
    <property type="entry name" value="Copine_C"/>
</dbReference>
<feature type="domain" description="VWFA" evidence="2">
    <location>
        <begin position="297"/>
        <end position="487"/>
    </location>
</feature>
<accession>A0A6V7TJT4</accession>
<dbReference type="EMBL" id="CAJEWN010000002">
    <property type="protein sequence ID" value="CAD2124180.1"/>
    <property type="molecule type" value="Genomic_DNA"/>
</dbReference>
<dbReference type="AlphaFoldDB" id="A0A6V7TJT4"/>
<dbReference type="PANTHER" id="PTHR45751:SF11">
    <property type="entry name" value="COPINE FAMILY PROTEIN 2"/>
    <property type="match status" value="1"/>
</dbReference>
<name>A0A6V7TJT4_MELEN</name>
<dbReference type="GO" id="GO:0016567">
    <property type="term" value="P:protein ubiquitination"/>
    <property type="evidence" value="ECO:0007669"/>
    <property type="project" value="TreeGrafter"/>
</dbReference>
<protein>
    <recommendedName>
        <fullName evidence="2">VWFA domain-containing protein</fullName>
    </recommendedName>
</protein>
<organism evidence="3 4">
    <name type="scientific">Meloidogyne enterolobii</name>
    <name type="common">Root-knot nematode worm</name>
    <name type="synonym">Meloidogyne mayaguensis</name>
    <dbReference type="NCBI Taxonomy" id="390850"/>
    <lineage>
        <taxon>Eukaryota</taxon>
        <taxon>Metazoa</taxon>
        <taxon>Ecdysozoa</taxon>
        <taxon>Nematoda</taxon>
        <taxon>Chromadorea</taxon>
        <taxon>Rhabditida</taxon>
        <taxon>Tylenchina</taxon>
        <taxon>Tylenchomorpha</taxon>
        <taxon>Tylenchoidea</taxon>
        <taxon>Meloidogynidae</taxon>
        <taxon>Meloidogyninae</taxon>
        <taxon>Meloidogyne</taxon>
    </lineage>
</organism>
<reference evidence="3 4" key="1">
    <citation type="submission" date="2020-08" db="EMBL/GenBank/DDBJ databases">
        <authorList>
            <person name="Koutsovoulos G."/>
            <person name="Danchin GJ E."/>
        </authorList>
    </citation>
    <scope>NUCLEOTIDE SEQUENCE [LARGE SCALE GENOMIC DNA]</scope>
</reference>
<dbReference type="SMART" id="SM00327">
    <property type="entry name" value="VWA"/>
    <property type="match status" value="1"/>
</dbReference>
<gene>
    <name evidence="3" type="ORF">MENT_LOCUS769</name>
</gene>
<feature type="region of interest" description="Disordered" evidence="1">
    <location>
        <begin position="50"/>
        <end position="70"/>
    </location>
</feature>
<feature type="compositionally biased region" description="Basic and acidic residues" evidence="1">
    <location>
        <begin position="51"/>
        <end position="63"/>
    </location>
</feature>
<proteinExistence type="predicted"/>
<dbReference type="OrthoDB" id="5855668at2759"/>
<dbReference type="SUPFAM" id="SSF53300">
    <property type="entry name" value="vWA-like"/>
    <property type="match status" value="1"/>
</dbReference>
<dbReference type="GO" id="GO:0005634">
    <property type="term" value="C:nucleus"/>
    <property type="evidence" value="ECO:0007669"/>
    <property type="project" value="TreeGrafter"/>
</dbReference>
<evidence type="ECO:0000313" key="4">
    <source>
        <dbReference type="Proteomes" id="UP000580250"/>
    </source>
</evidence>
<dbReference type="PANTHER" id="PTHR45751">
    <property type="entry name" value="COPINE FAMILY PROTEIN 1"/>
    <property type="match status" value="1"/>
</dbReference>